<name>A0A3P7LPU7_STRVU</name>
<evidence type="ECO:0000313" key="5">
    <source>
        <dbReference type="Proteomes" id="UP000270094"/>
    </source>
</evidence>
<dbReference type="EMBL" id="UYYB01111998">
    <property type="protein sequence ID" value="VDM81248.1"/>
    <property type="molecule type" value="Genomic_DNA"/>
</dbReference>
<dbReference type="GO" id="GO:0140359">
    <property type="term" value="F:ABC-type transporter activity"/>
    <property type="evidence" value="ECO:0007669"/>
    <property type="project" value="InterPro"/>
</dbReference>
<dbReference type="Proteomes" id="UP000270094">
    <property type="component" value="Unassembled WGS sequence"/>
</dbReference>
<evidence type="ECO:0000256" key="3">
    <source>
        <dbReference type="SAM" id="Phobius"/>
    </source>
</evidence>
<protein>
    <submittedName>
        <fullName evidence="4">Uncharacterized protein</fullName>
    </submittedName>
</protein>
<evidence type="ECO:0000256" key="1">
    <source>
        <dbReference type="ARBA" id="ARBA00022448"/>
    </source>
</evidence>
<dbReference type="GO" id="GO:0016020">
    <property type="term" value="C:membrane"/>
    <property type="evidence" value="ECO:0007669"/>
    <property type="project" value="InterPro"/>
</dbReference>
<dbReference type="InterPro" id="IPR026082">
    <property type="entry name" value="ABCA"/>
</dbReference>
<feature type="transmembrane region" description="Helical" evidence="3">
    <location>
        <begin position="98"/>
        <end position="121"/>
    </location>
</feature>
<keyword evidence="3" id="KW-0812">Transmembrane</keyword>
<organism evidence="4 5">
    <name type="scientific">Strongylus vulgaris</name>
    <name type="common">Blood worm</name>
    <dbReference type="NCBI Taxonomy" id="40348"/>
    <lineage>
        <taxon>Eukaryota</taxon>
        <taxon>Metazoa</taxon>
        <taxon>Ecdysozoa</taxon>
        <taxon>Nematoda</taxon>
        <taxon>Chromadorea</taxon>
        <taxon>Rhabditida</taxon>
        <taxon>Rhabditina</taxon>
        <taxon>Rhabditomorpha</taxon>
        <taxon>Strongyloidea</taxon>
        <taxon>Strongylidae</taxon>
        <taxon>Strongylus</taxon>
    </lineage>
</organism>
<gene>
    <name evidence="4" type="ORF">SVUK_LOCUS16246</name>
</gene>
<keyword evidence="1" id="KW-0813">Transport</keyword>
<dbReference type="PANTHER" id="PTHR19229">
    <property type="entry name" value="ATP-BINDING CASSETTE TRANSPORTER SUBFAMILY A ABCA"/>
    <property type="match status" value="1"/>
</dbReference>
<sequence length="153" mass="17569">NVDEHTKTLGPVVNYKIRQKSAFTPSTTAARDILALFTGPRDWDDTYYTYGFLWLQDIIERSIISVLVDVPIIEPGAGMQEMAFPCYRYDRFLINMQTVILIILALSYLFTISFLVENIVYEKEHGLTEMMRCMGADTGMIWLSWVITTLPQA</sequence>
<evidence type="ECO:0000256" key="2">
    <source>
        <dbReference type="ARBA" id="ARBA00022737"/>
    </source>
</evidence>
<dbReference type="AlphaFoldDB" id="A0A3P7LPU7"/>
<dbReference type="GO" id="GO:0005319">
    <property type="term" value="F:lipid transporter activity"/>
    <property type="evidence" value="ECO:0007669"/>
    <property type="project" value="TreeGrafter"/>
</dbReference>
<keyword evidence="2" id="KW-0677">Repeat</keyword>
<accession>A0A3P7LPU7</accession>
<reference evidence="4 5" key="1">
    <citation type="submission" date="2018-11" db="EMBL/GenBank/DDBJ databases">
        <authorList>
            <consortium name="Pathogen Informatics"/>
        </authorList>
    </citation>
    <scope>NUCLEOTIDE SEQUENCE [LARGE SCALE GENOMIC DNA]</scope>
</reference>
<dbReference type="OrthoDB" id="5871263at2759"/>
<keyword evidence="3" id="KW-1133">Transmembrane helix</keyword>
<feature type="non-terminal residue" evidence="4">
    <location>
        <position position="1"/>
    </location>
</feature>
<proteinExistence type="predicted"/>
<dbReference type="PANTHER" id="PTHR19229:SF36">
    <property type="entry name" value="ATP-BINDING CASSETTE SUB-FAMILY A MEMBER 2"/>
    <property type="match status" value="1"/>
</dbReference>
<keyword evidence="5" id="KW-1185">Reference proteome</keyword>
<keyword evidence="3" id="KW-0472">Membrane</keyword>
<evidence type="ECO:0000313" key="4">
    <source>
        <dbReference type="EMBL" id="VDM81248.1"/>
    </source>
</evidence>